<keyword evidence="2" id="KW-1133">Transmembrane helix</keyword>
<feature type="region of interest" description="Disordered" evidence="1">
    <location>
        <begin position="23"/>
        <end position="70"/>
    </location>
</feature>
<dbReference type="EMBL" id="JABSTU010000011">
    <property type="protein sequence ID" value="KAH8008624.1"/>
    <property type="molecule type" value="Genomic_DNA"/>
</dbReference>
<comment type="caution">
    <text evidence="3">The sequence shown here is derived from an EMBL/GenBank/DDBJ whole genome shotgun (WGS) entry which is preliminary data.</text>
</comment>
<feature type="compositionally biased region" description="Polar residues" evidence="1">
    <location>
        <begin position="23"/>
        <end position="39"/>
    </location>
</feature>
<evidence type="ECO:0000313" key="3">
    <source>
        <dbReference type="EMBL" id="KAH8008624.1"/>
    </source>
</evidence>
<evidence type="ECO:0000313" key="4">
    <source>
        <dbReference type="Proteomes" id="UP000821866"/>
    </source>
</evidence>
<proteinExistence type="predicted"/>
<feature type="region of interest" description="Disordered" evidence="1">
    <location>
        <begin position="150"/>
        <end position="178"/>
    </location>
</feature>
<accession>A0A9J6D3J4</accession>
<evidence type="ECO:0000256" key="2">
    <source>
        <dbReference type="SAM" id="Phobius"/>
    </source>
</evidence>
<gene>
    <name evidence="3" type="ORF">HPB51_000251</name>
</gene>
<reference evidence="3" key="1">
    <citation type="journal article" date="2020" name="Cell">
        <title>Large-Scale Comparative Analyses of Tick Genomes Elucidate Their Genetic Diversity and Vector Capacities.</title>
        <authorList>
            <consortium name="Tick Genome and Microbiome Consortium (TIGMIC)"/>
            <person name="Jia N."/>
            <person name="Wang J."/>
            <person name="Shi W."/>
            <person name="Du L."/>
            <person name="Sun Y."/>
            <person name="Zhan W."/>
            <person name="Jiang J.F."/>
            <person name="Wang Q."/>
            <person name="Zhang B."/>
            <person name="Ji P."/>
            <person name="Bell-Sakyi L."/>
            <person name="Cui X.M."/>
            <person name="Yuan T.T."/>
            <person name="Jiang B.G."/>
            <person name="Yang W.F."/>
            <person name="Lam T.T."/>
            <person name="Chang Q.C."/>
            <person name="Ding S.J."/>
            <person name="Wang X.J."/>
            <person name="Zhu J.G."/>
            <person name="Ruan X.D."/>
            <person name="Zhao L."/>
            <person name="Wei J.T."/>
            <person name="Ye R.Z."/>
            <person name="Que T.C."/>
            <person name="Du C.H."/>
            <person name="Zhou Y.H."/>
            <person name="Cheng J.X."/>
            <person name="Dai P.F."/>
            <person name="Guo W.B."/>
            <person name="Han X.H."/>
            <person name="Huang E.J."/>
            <person name="Li L.F."/>
            <person name="Wei W."/>
            <person name="Gao Y.C."/>
            <person name="Liu J.Z."/>
            <person name="Shao H.Z."/>
            <person name="Wang X."/>
            <person name="Wang C.C."/>
            <person name="Yang T.C."/>
            <person name="Huo Q.B."/>
            <person name="Li W."/>
            <person name="Chen H.Y."/>
            <person name="Chen S.E."/>
            <person name="Zhou L.G."/>
            <person name="Ni X.B."/>
            <person name="Tian J.H."/>
            <person name="Sheng Y."/>
            <person name="Liu T."/>
            <person name="Pan Y.S."/>
            <person name="Xia L.Y."/>
            <person name="Li J."/>
            <person name="Zhao F."/>
            <person name="Cao W.C."/>
        </authorList>
    </citation>
    <scope>NUCLEOTIDE SEQUENCE</scope>
    <source>
        <strain evidence="3">Rmic-2018</strain>
    </source>
</reference>
<dbReference type="AlphaFoldDB" id="A0A9J6D3J4"/>
<organism evidence="3 4">
    <name type="scientific">Rhipicephalus microplus</name>
    <name type="common">Cattle tick</name>
    <name type="synonym">Boophilus microplus</name>
    <dbReference type="NCBI Taxonomy" id="6941"/>
    <lineage>
        <taxon>Eukaryota</taxon>
        <taxon>Metazoa</taxon>
        <taxon>Ecdysozoa</taxon>
        <taxon>Arthropoda</taxon>
        <taxon>Chelicerata</taxon>
        <taxon>Arachnida</taxon>
        <taxon>Acari</taxon>
        <taxon>Parasitiformes</taxon>
        <taxon>Ixodida</taxon>
        <taxon>Ixodoidea</taxon>
        <taxon>Ixodidae</taxon>
        <taxon>Rhipicephalinae</taxon>
        <taxon>Rhipicephalus</taxon>
        <taxon>Boophilus</taxon>
    </lineage>
</organism>
<reference evidence="3" key="2">
    <citation type="submission" date="2021-09" db="EMBL/GenBank/DDBJ databases">
        <authorList>
            <person name="Jia N."/>
            <person name="Wang J."/>
            <person name="Shi W."/>
            <person name="Du L."/>
            <person name="Sun Y."/>
            <person name="Zhan W."/>
            <person name="Jiang J."/>
            <person name="Wang Q."/>
            <person name="Zhang B."/>
            <person name="Ji P."/>
            <person name="Sakyi L.B."/>
            <person name="Cui X."/>
            <person name="Yuan T."/>
            <person name="Jiang B."/>
            <person name="Yang W."/>
            <person name="Lam T.T.-Y."/>
            <person name="Chang Q."/>
            <person name="Ding S."/>
            <person name="Wang X."/>
            <person name="Zhu J."/>
            <person name="Ruan X."/>
            <person name="Zhao L."/>
            <person name="Wei J."/>
            <person name="Que T."/>
            <person name="Du C."/>
            <person name="Cheng J."/>
            <person name="Dai P."/>
            <person name="Han X."/>
            <person name="Huang E."/>
            <person name="Gao Y."/>
            <person name="Liu J."/>
            <person name="Shao H."/>
            <person name="Ye R."/>
            <person name="Li L."/>
            <person name="Wei W."/>
            <person name="Wang X."/>
            <person name="Wang C."/>
            <person name="Huo Q."/>
            <person name="Li W."/>
            <person name="Guo W."/>
            <person name="Chen H."/>
            <person name="Chen S."/>
            <person name="Zhou L."/>
            <person name="Zhou L."/>
            <person name="Ni X."/>
            <person name="Tian J."/>
            <person name="Zhou Y."/>
            <person name="Sheng Y."/>
            <person name="Liu T."/>
            <person name="Pan Y."/>
            <person name="Xia L."/>
            <person name="Li J."/>
            <person name="Zhao F."/>
            <person name="Cao W."/>
        </authorList>
    </citation>
    <scope>NUCLEOTIDE SEQUENCE</scope>
    <source>
        <strain evidence="3">Rmic-2018</strain>
        <tissue evidence="3">Larvae</tissue>
    </source>
</reference>
<name>A0A9J6D3J4_RHIMP</name>
<sequence>MALIRKTTQTEITTVIVEDTPKITTETEAPVEQSYTSAVNAAEHRASSSVHSSTPSSASKSQAKKPVAAQQAEKGFYVPVGTKNDLKADRELNTAVKTATVGILAVLSTSMIMLLMYLNREYISSTGPGSPIVGRHANVTVIVVPETVQHRTRPTWPTHRDSDLPPRIPIGPGPDIEPDTITPYTEEPYSDYPDTLPPEKPSWLTGKVPVTSSAEPPVNESEPGVIHLEEMTSKEVIVTPQKEPALNALEHGVTQSERMTSKEIIVTPSEELVVGAVEASFGEHVGRNEL</sequence>
<feature type="transmembrane region" description="Helical" evidence="2">
    <location>
        <begin position="99"/>
        <end position="118"/>
    </location>
</feature>
<keyword evidence="4" id="KW-1185">Reference proteome</keyword>
<feature type="compositionally biased region" description="Low complexity" evidence="1">
    <location>
        <begin position="47"/>
        <end position="70"/>
    </location>
</feature>
<dbReference type="Proteomes" id="UP000821866">
    <property type="component" value="Chromosome 9"/>
</dbReference>
<keyword evidence="2" id="KW-0472">Membrane</keyword>
<evidence type="ECO:0000256" key="1">
    <source>
        <dbReference type="SAM" id="MobiDB-lite"/>
    </source>
</evidence>
<protein>
    <submittedName>
        <fullName evidence="3">Uncharacterized protein</fullName>
    </submittedName>
</protein>
<keyword evidence="2" id="KW-0812">Transmembrane</keyword>